<evidence type="ECO:0000256" key="1">
    <source>
        <dbReference type="SAM" id="MobiDB-lite"/>
    </source>
</evidence>
<comment type="caution">
    <text evidence="2">The sequence shown here is derived from an EMBL/GenBank/DDBJ whole genome shotgun (WGS) entry which is preliminary data.</text>
</comment>
<organism evidence="2 3">
    <name type="scientific">Brachionus calyciflorus</name>
    <dbReference type="NCBI Taxonomy" id="104777"/>
    <lineage>
        <taxon>Eukaryota</taxon>
        <taxon>Metazoa</taxon>
        <taxon>Spiralia</taxon>
        <taxon>Gnathifera</taxon>
        <taxon>Rotifera</taxon>
        <taxon>Eurotatoria</taxon>
        <taxon>Monogononta</taxon>
        <taxon>Pseudotrocha</taxon>
        <taxon>Ploima</taxon>
        <taxon>Brachionidae</taxon>
        <taxon>Brachionus</taxon>
    </lineage>
</organism>
<protein>
    <recommendedName>
        <fullName evidence="4">Retropepsins domain-containing protein</fullName>
    </recommendedName>
</protein>
<dbReference type="AlphaFoldDB" id="A0A814I3L5"/>
<evidence type="ECO:0000313" key="3">
    <source>
        <dbReference type="Proteomes" id="UP000663879"/>
    </source>
</evidence>
<dbReference type="Proteomes" id="UP000663879">
    <property type="component" value="Unassembled WGS sequence"/>
</dbReference>
<accession>A0A814I3L5</accession>
<evidence type="ECO:0000313" key="2">
    <source>
        <dbReference type="EMBL" id="CAF1018659.1"/>
    </source>
</evidence>
<evidence type="ECO:0008006" key="4">
    <source>
        <dbReference type="Google" id="ProtNLM"/>
    </source>
</evidence>
<dbReference type="EMBL" id="CAJNOC010004359">
    <property type="protein sequence ID" value="CAF1018659.1"/>
    <property type="molecule type" value="Genomic_DNA"/>
</dbReference>
<feature type="region of interest" description="Disordered" evidence="1">
    <location>
        <begin position="18"/>
        <end position="46"/>
    </location>
</feature>
<reference evidence="2" key="1">
    <citation type="submission" date="2021-02" db="EMBL/GenBank/DDBJ databases">
        <authorList>
            <person name="Nowell W R."/>
        </authorList>
    </citation>
    <scope>NUCLEOTIDE SEQUENCE</scope>
    <source>
        <strain evidence="2">Ploen Becks lab</strain>
    </source>
</reference>
<keyword evidence="3" id="KW-1185">Reference proteome</keyword>
<name>A0A814I3L5_9BILA</name>
<gene>
    <name evidence="2" type="ORF">OXX778_LOCUS17263</name>
</gene>
<proteinExistence type="predicted"/>
<sequence length="140" mass="16257">MNHFSNVYRSKGFNSKNAVFHSNEKPRAQDKINQISSDKNDEENDKERELICAVHSTHSKYPELEFLVNGEKIKLRIDTLASINIIDENRFNQFKNRQNLIPVINPSFSYGSKEPIKTLGRFETKLKINKKEVDTEFVVA</sequence>